<proteinExistence type="inferred from homology"/>
<dbReference type="Proteomes" id="UP000515129">
    <property type="component" value="Chromosome 9"/>
</dbReference>
<reference evidence="6" key="1">
    <citation type="submission" date="2025-08" db="UniProtKB">
        <authorList>
            <consortium name="RefSeq"/>
        </authorList>
    </citation>
    <scope>IDENTIFICATION</scope>
    <source>
        <strain evidence="6">Wakin</strain>
        <tissue evidence="6">Muscle</tissue>
    </source>
</reference>
<dbReference type="InterPro" id="IPR000477">
    <property type="entry name" value="RT_dom"/>
</dbReference>
<dbReference type="GeneID" id="113109284"/>
<dbReference type="Pfam" id="PF00078">
    <property type="entry name" value="RVT_1"/>
    <property type="match status" value="1"/>
</dbReference>
<sequence>MESDEEMYPDVRPKRQIRRPVRLQDFEVDYMGYSHRDQHQWGLSSPALDRRAFPFQTAYPHSSGFSGNAAHPEFPQLAPDHSQRRDLDGLSQPARTPSSHQSPYLDSRFSEEIRAIREENTKLLQTQQAFQTGIKELNEARREMKELLEVARSLRADLAQVNSPTSNYSNPTSPQADAVASRSFAVAAHSKEMEQEDWPDPPPWPEPEENVSRGMCNLRVDEQELDNIHHNLSPEARVCRPCKPPLPPQYPAPTTDKGISPYLSTRPSQLLTHPAPAHAPVMQSAPARTYHPLAATGAVHGMPPPNQLMQPPGNEQVYRGPQPTIPKFIHPDPSEFARLRIALENLLPSNATELFKYQILVDHLKLEEAKLIADAYLNSPNPYSDTMSALHDKFGHPHQLALKKIASVLETPEVRRGDTMAFQKFSLQIQSLVGLLRTLGPEGEIELNCGSHVARLLSKLPPEQRADFRRHQFKQLGATHTLHDLAEWLRYESWSQGFDSQATGCSIKERQNLKTDGRPGRQTVTVLHGAGESRETASLYQKESSTSRGVKSKAYCAYCESTEHYLSQCSAVTKLSKDQLREWIRVNKRCWRCARTHQAAQCTLKKPCNICQGKHLLALHEINTRAERGNKDVAVKEESCLTSSAADSLYLDRPGAGNRVMLKVVPVLVHYEDRTLDTFAILDDGSERTMLLPAAAKFLGIKGTPEALPLRTVRQDIQILHGHTVSFHVSPAANPHTSYKINGAFTAGRLSLAQHTYPIDRLKRKYKYLSGIPLPALRDAQPTLLVGSDNPQLITPVEPVRLGPPGGPAAVCTRLGWTLQGPTPFRGRPIQPAQCLFTSSAPPMDELYKHVERLWQVDTVPYRHEREVTRSKLDQQAVALLEAKTVRTNVDGILRYATPLLRHPSMPPLHSPKESVMPMLRSTERRLLKDPKLADAYKMEMQKLIETGAVREVTEETSTKEGWYISHHLVSHNGKNRLVFNCSHQYLGQTLNQYLLPGPTLGAPLLGVLLRFRERPIAVSGDIKGMFHQVRLIPEDRHLLRFLWRDLKVEETPRTFEWQVLPFGTTCSPCCAIYALQRHVVDHCQPDDDLRFSVENCFYVDNCLQSVSTQSEAKLLVDRLRDLLISAGFELRQWACNNPDVLSHLPQEARSESLDLWLAQDKSNPLESTLGLSWNWATDSLGYKHRPVSYEVPTLRNIYRVLATQYDPLGYMLPFSTRAKLIIRQLWDKKRGWDDSNLPAELLQAWSSWEAELESLPFLTFPRAYVPADANLEGATREVHIFADASEQAYGAVAYMRTEDREGQIHLSFILARSRVAPRRLHSIPRLELCGALVAAQLAHVLERELSLTVARTVLWSDSTTVLTWLHSQSCRYKVFVGARIAEIQELTEKCTWRYVDSANNPADDLTRGKTLEALIDPNRWSQGPPFLLQNPATWPERPSTEPFEDNVELRKTTFCGVTITSPISISRDDKVYQTWQELIDATALEILGPNPSSSTPNAEEYQQAERIVLQRAQRQSFPEDYKLLAAGKPVSPGSRLLTLAPELDRSTDLIRVGGRLRRLGSL</sequence>
<dbReference type="KEGG" id="caua:113109284"/>
<gene>
    <name evidence="6" type="primary">LOC113109284</name>
</gene>
<dbReference type="PANTHER" id="PTHR47331">
    <property type="entry name" value="PHD-TYPE DOMAIN-CONTAINING PROTEIN"/>
    <property type="match status" value="1"/>
</dbReference>
<evidence type="ECO:0000256" key="1">
    <source>
        <dbReference type="ARBA" id="ARBA00010879"/>
    </source>
</evidence>
<dbReference type="OrthoDB" id="10056126at2759"/>
<dbReference type="PANTHER" id="PTHR47331:SF5">
    <property type="entry name" value="RIBONUCLEASE H"/>
    <property type="match status" value="1"/>
</dbReference>
<feature type="domain" description="Reverse transcriptase" evidence="4">
    <location>
        <begin position="1015"/>
        <end position="1132"/>
    </location>
</feature>
<dbReference type="GO" id="GO:0004523">
    <property type="term" value="F:RNA-DNA hybrid ribonuclease activity"/>
    <property type="evidence" value="ECO:0007669"/>
    <property type="project" value="UniProtKB-EC"/>
</dbReference>
<dbReference type="Pfam" id="PF05380">
    <property type="entry name" value="Peptidase_A17"/>
    <property type="match status" value="1"/>
</dbReference>
<feature type="region of interest" description="Disordered" evidence="3">
    <location>
        <begin position="1"/>
        <end position="20"/>
    </location>
</feature>
<dbReference type="Gene3D" id="3.30.70.270">
    <property type="match status" value="1"/>
</dbReference>
<protein>
    <recommendedName>
        <fullName evidence="2">ribonuclease H</fullName>
        <ecNumber evidence="2">3.1.26.4</ecNumber>
    </recommendedName>
</protein>
<organism evidence="5 6">
    <name type="scientific">Carassius auratus</name>
    <name type="common">Goldfish</name>
    <dbReference type="NCBI Taxonomy" id="7957"/>
    <lineage>
        <taxon>Eukaryota</taxon>
        <taxon>Metazoa</taxon>
        <taxon>Chordata</taxon>
        <taxon>Craniata</taxon>
        <taxon>Vertebrata</taxon>
        <taxon>Euteleostomi</taxon>
        <taxon>Actinopterygii</taxon>
        <taxon>Neopterygii</taxon>
        <taxon>Teleostei</taxon>
        <taxon>Ostariophysi</taxon>
        <taxon>Cypriniformes</taxon>
        <taxon>Cyprinidae</taxon>
        <taxon>Cyprininae</taxon>
        <taxon>Carassius</taxon>
    </lineage>
</organism>
<evidence type="ECO:0000313" key="5">
    <source>
        <dbReference type="Proteomes" id="UP000515129"/>
    </source>
</evidence>
<dbReference type="CDD" id="cd01644">
    <property type="entry name" value="RT_pepA17"/>
    <property type="match status" value="1"/>
</dbReference>
<dbReference type="SUPFAM" id="SSF56672">
    <property type="entry name" value="DNA/RNA polymerases"/>
    <property type="match status" value="1"/>
</dbReference>
<dbReference type="RefSeq" id="XP_026128693.1">
    <property type="nucleotide sequence ID" value="XM_026272908.1"/>
</dbReference>
<keyword evidence="5" id="KW-1185">Reference proteome</keyword>
<feature type="compositionally biased region" description="Polar residues" evidence="3">
    <location>
        <begin position="93"/>
        <end position="104"/>
    </location>
</feature>
<feature type="region of interest" description="Disordered" evidence="3">
    <location>
        <begin position="63"/>
        <end position="107"/>
    </location>
</feature>
<evidence type="ECO:0000313" key="6">
    <source>
        <dbReference type="RefSeq" id="XP_026128693.1"/>
    </source>
</evidence>
<feature type="region of interest" description="Disordered" evidence="3">
    <location>
        <begin position="186"/>
        <end position="211"/>
    </location>
</feature>
<dbReference type="InterPro" id="IPR043502">
    <property type="entry name" value="DNA/RNA_pol_sf"/>
</dbReference>
<evidence type="ECO:0000259" key="4">
    <source>
        <dbReference type="Pfam" id="PF00078"/>
    </source>
</evidence>
<dbReference type="InterPro" id="IPR008042">
    <property type="entry name" value="Retrotrans_Pao"/>
</dbReference>
<dbReference type="EC" id="3.1.26.4" evidence="2"/>
<dbReference type="InterPro" id="IPR043128">
    <property type="entry name" value="Rev_trsase/Diguanyl_cyclase"/>
</dbReference>
<accession>A0A6P6Q5D6</accession>
<name>A0A6P6Q5D6_CARAU</name>
<evidence type="ECO:0000256" key="2">
    <source>
        <dbReference type="ARBA" id="ARBA00012180"/>
    </source>
</evidence>
<evidence type="ECO:0000256" key="3">
    <source>
        <dbReference type="SAM" id="MobiDB-lite"/>
    </source>
</evidence>
<comment type="similarity">
    <text evidence="1">Belongs to the beta type-B retroviral polymerase family. HERV class-II K(HML-2) pol subfamily.</text>
</comment>
<dbReference type="Gene3D" id="3.10.10.10">
    <property type="entry name" value="HIV Type 1 Reverse Transcriptase, subunit A, domain 1"/>
    <property type="match status" value="1"/>
</dbReference>